<protein>
    <recommendedName>
        <fullName evidence="4">PEP-CTERM protein-sorting domain-containing protein</fullName>
    </recommendedName>
</protein>
<gene>
    <name evidence="2" type="ORF">SAMN04488241_10381</name>
</gene>
<dbReference type="GO" id="GO:0016788">
    <property type="term" value="F:hydrolase activity, acting on ester bonds"/>
    <property type="evidence" value="ECO:0007669"/>
    <property type="project" value="UniProtKB-ARBA"/>
</dbReference>
<organism evidence="2 3">
    <name type="scientific">Sphingomonas rubra</name>
    <dbReference type="NCBI Taxonomy" id="634430"/>
    <lineage>
        <taxon>Bacteria</taxon>
        <taxon>Pseudomonadati</taxon>
        <taxon>Pseudomonadota</taxon>
        <taxon>Alphaproteobacteria</taxon>
        <taxon>Sphingomonadales</taxon>
        <taxon>Sphingomonadaceae</taxon>
        <taxon>Sphingomonas</taxon>
    </lineage>
</organism>
<dbReference type="EMBL" id="FOXP01000003">
    <property type="protein sequence ID" value="SFP54932.1"/>
    <property type="molecule type" value="Genomic_DNA"/>
</dbReference>
<accession>A0A1I5R8R2</accession>
<dbReference type="AlphaFoldDB" id="A0A1I5R8R2"/>
<dbReference type="Proteomes" id="UP000199586">
    <property type="component" value="Unassembled WGS sequence"/>
</dbReference>
<dbReference type="SUPFAM" id="SSF52266">
    <property type="entry name" value="SGNH hydrolase"/>
    <property type="match status" value="1"/>
</dbReference>
<proteinExistence type="predicted"/>
<evidence type="ECO:0008006" key="4">
    <source>
        <dbReference type="Google" id="ProtNLM"/>
    </source>
</evidence>
<reference evidence="2 3" key="1">
    <citation type="submission" date="2016-10" db="EMBL/GenBank/DDBJ databases">
        <authorList>
            <person name="de Groot N.N."/>
        </authorList>
    </citation>
    <scope>NUCLEOTIDE SEQUENCE [LARGE SCALE GENOMIC DNA]</scope>
    <source>
        <strain evidence="2 3">CGMCC 1.9113</strain>
    </source>
</reference>
<evidence type="ECO:0000313" key="3">
    <source>
        <dbReference type="Proteomes" id="UP000199586"/>
    </source>
</evidence>
<dbReference type="InterPro" id="IPR036514">
    <property type="entry name" value="SGNH_hydro_sf"/>
</dbReference>
<evidence type="ECO:0000256" key="1">
    <source>
        <dbReference type="SAM" id="SignalP"/>
    </source>
</evidence>
<feature type="signal peptide" evidence="1">
    <location>
        <begin position="1"/>
        <end position="18"/>
    </location>
</feature>
<dbReference type="OrthoDB" id="7443339at2"/>
<dbReference type="RefSeq" id="WP_093332001.1">
    <property type="nucleotide sequence ID" value="NZ_FOXP01000003.1"/>
</dbReference>
<keyword evidence="1" id="KW-0732">Signal</keyword>
<feature type="chain" id="PRO_5011699573" description="PEP-CTERM protein-sorting domain-containing protein" evidence="1">
    <location>
        <begin position="19"/>
        <end position="284"/>
    </location>
</feature>
<name>A0A1I5R8R2_9SPHN</name>
<evidence type="ECO:0000313" key="2">
    <source>
        <dbReference type="EMBL" id="SFP54932.1"/>
    </source>
</evidence>
<dbReference type="Gene3D" id="3.40.50.1110">
    <property type="entry name" value="SGNH hydrolase"/>
    <property type="match status" value="1"/>
</dbReference>
<keyword evidence="3" id="KW-1185">Reference proteome</keyword>
<dbReference type="STRING" id="634430.SAMN04488241_10381"/>
<sequence>MIRMLLLAAALLGSPAAAETILFVGNSFTFGATSAVQDYRPGSVADLNGEGVGGVPALFARFAEQAGLDYRVSLETAPGRSLAWHLTERRDRIDRAWDHVVLQEYSTLDPDRPGDPARTIAAAQSLAALLRARNPGVDLRLTATWSRPDLVYRPGSRWSGTPIDRMARDLRVGADRAAEAARARVMPVGEAFTCAIRGGVADPNPYDGIAAGQVDLWGGDHYHGSTAGYYLEALVVFGAVTGRDPTALGRDEKAAADLGLSPDRAAALQRVAKEALASDGGCGR</sequence>